<dbReference type="EMBL" id="SMDX01000058">
    <property type="protein sequence ID" value="NMI24538.1"/>
    <property type="molecule type" value="Genomic_DNA"/>
</dbReference>
<dbReference type="RefSeq" id="WP_168960113.1">
    <property type="nucleotide sequence ID" value="NZ_CP103838.1"/>
</dbReference>
<sequence>MPLSPHAQAIVDDFGRQPGVSPEHVVNLQGVLAASPVLLDQFNEAVAKQRVLGLKPLTDPNAGGTFTPDDHSIRLPLARLSNGPGGKSLDSGEMTFVLGHELQHGLYSPAAAASRKDFETAAVQIAKTTHDYSDAAEKVLSSNRMDEASAEIAGWNATVSRVRQSNPHASLEDIYREAPGRMHDFIDRTGGMPQFNYALKSNLTLNADMTMPANAANVEAMGVNFFDKAAKSTRIGHAGQSDYANHYGPWVVGTAAIYERQYNKPRPGDPEQPMILDMQRLGLKEEVLERNGIDLGSDTRPMPYLDSSTQPPTPGLFQHSKNTHLHVSPISVQELEHVLRERDPQSQSSPALSPSQPGHADHALYQQIKGGVEKLDAQRGREWDASSERMTASLLVLAKEEGLSRVDHVLLNNPTDKLAAGEKVFLVQGTQSDPAHHRADMATVQAVQTPENQSFERVQSINQAQSQAREQQQALEQSQQEVTPPGPTMTR</sequence>
<reference evidence="5" key="2">
    <citation type="journal article" date="2020" name="Syst. Appl. Microbiol.">
        <title>Clarifying the taxonomy of the causal agent of bacterial leaf spot of lettuce through a polyphasic approach reveals that Xanthomonas cynarae Trebaol et al. 2000 emend. Timilsina et al. 2019 is a later heterotypic synonym of Xanthomonas hortorum Vauterin et al. 1995.</title>
        <authorList>
            <person name="Moriniere L."/>
            <person name="Burlet A."/>
            <person name="Rosenthal E.R."/>
            <person name="Nesme X."/>
            <person name="Portier P."/>
            <person name="Bull C.T."/>
            <person name="Lavire C."/>
            <person name="Fischer-Le Saux M."/>
            <person name="Bertolla F."/>
        </authorList>
    </citation>
    <scope>NUCLEOTIDE SEQUENCE [LARGE SCALE GENOMIC DNA]</scope>
    <source>
        <strain evidence="5">CFBP2533</strain>
    </source>
</reference>
<evidence type="ECO:0000313" key="5">
    <source>
        <dbReference type="Proteomes" id="UP000548771"/>
    </source>
</evidence>
<feature type="compositionally biased region" description="Polar residues" evidence="1">
    <location>
        <begin position="450"/>
        <end position="462"/>
    </location>
</feature>
<protein>
    <recommendedName>
        <fullName evidence="2">X-Tfes XVIPCD domain-containing protein</fullName>
    </recommendedName>
</protein>
<feature type="region of interest" description="Disordered" evidence="1">
    <location>
        <begin position="293"/>
        <end position="320"/>
    </location>
</feature>
<dbReference type="Pfam" id="PF20410">
    <property type="entry name" value="X-Tfes_XVIPCD"/>
    <property type="match status" value="1"/>
</dbReference>
<accession>A0A6V7BX41</accession>
<feature type="region of interest" description="Disordered" evidence="1">
    <location>
        <begin position="340"/>
        <end position="359"/>
    </location>
</feature>
<dbReference type="EMBL" id="LR828261">
    <property type="protein sequence ID" value="CAD0306415.1"/>
    <property type="molecule type" value="Genomic_DNA"/>
</dbReference>
<feature type="domain" description="X-Tfes XVIPCD" evidence="2">
    <location>
        <begin position="356"/>
        <end position="459"/>
    </location>
</feature>
<evidence type="ECO:0000259" key="2">
    <source>
        <dbReference type="Pfam" id="PF20410"/>
    </source>
</evidence>
<feature type="compositionally biased region" description="Low complexity" evidence="1">
    <location>
        <begin position="345"/>
        <end position="357"/>
    </location>
</feature>
<dbReference type="AlphaFoldDB" id="A0A6V7BX41"/>
<feature type="compositionally biased region" description="Low complexity" evidence="1">
    <location>
        <begin position="463"/>
        <end position="481"/>
    </location>
</feature>
<evidence type="ECO:0000313" key="4">
    <source>
        <dbReference type="EMBL" id="NMI24538.1"/>
    </source>
</evidence>
<reference evidence="4" key="3">
    <citation type="journal article" date="2020" name="Syst. Appl. Microbiol.">
        <title>Clarifying the taxonomy of the causal agent of bacterial leaf spot of lettuce through a polyphasic approach reveals that Xanthomonas cynarae Trebaol et al. 2000 emend. Timilsina et al. 2019 is a later heterotypic synonym of Xanthomonas hortorum Vauterin et al. 1995.</title>
        <authorList>
            <person name="Moriniere L."/>
            <person name="Burlet A."/>
            <person name="Rosenthal E.R."/>
            <person name="Nesme X."/>
            <person name="Portier P."/>
            <person name="Bull C.T."/>
            <person name="Lavire C."/>
            <person name="Fischer-Le Saux M."/>
            <person name="Bertolla F."/>
        </authorList>
    </citation>
    <scope>NUCLEOTIDE SEQUENCE</scope>
    <source>
        <strain evidence="4">CFBP2533</strain>
    </source>
</reference>
<feature type="region of interest" description="Disordered" evidence="1">
    <location>
        <begin position="450"/>
        <end position="491"/>
    </location>
</feature>
<reference evidence="4" key="1">
    <citation type="submission" date="2019-03" db="EMBL/GenBank/DDBJ databases">
        <authorList>
            <person name="Moriniere L."/>
            <person name="Burlet A."/>
            <person name="Rosenthal E."/>
            <person name="Portier P."/>
            <person name="Lavire C."/>
            <person name="Nesme X."/>
            <person name="Bull C.T."/>
            <person name="Le Saux M."/>
            <person name="Bertolla F."/>
        </authorList>
    </citation>
    <scope>NUCLEOTIDE SEQUENCE</scope>
    <source>
        <strain evidence="4">CFBP2533</strain>
    </source>
</reference>
<gene>
    <name evidence="3" type="ORF">CFBP2533_07130</name>
    <name evidence="4" type="ORF">E1J24_22640</name>
</gene>
<reference evidence="3" key="4">
    <citation type="submission" date="2020-07" db="EMBL/GenBank/DDBJ databases">
        <authorList>
            <person name="Pothier F. J."/>
        </authorList>
    </citation>
    <scope>NUCLEOTIDE SEQUENCE</scope>
    <source>
        <strain evidence="3">CFBP 2533</strain>
    </source>
</reference>
<dbReference type="Proteomes" id="UP000548771">
    <property type="component" value="Unassembled WGS sequence"/>
</dbReference>
<proteinExistence type="predicted"/>
<evidence type="ECO:0000313" key="3">
    <source>
        <dbReference type="EMBL" id="CAD0306421.1"/>
    </source>
</evidence>
<dbReference type="InterPro" id="IPR046519">
    <property type="entry name" value="X-Tfes_XVIPCD"/>
</dbReference>
<organism evidence="3">
    <name type="scientific">Xanthomonas hortorum pv. pelargonii</name>
    <dbReference type="NCBI Taxonomy" id="453602"/>
    <lineage>
        <taxon>Bacteria</taxon>
        <taxon>Pseudomonadati</taxon>
        <taxon>Pseudomonadota</taxon>
        <taxon>Gammaproteobacteria</taxon>
        <taxon>Lysobacterales</taxon>
        <taxon>Lysobacteraceae</taxon>
        <taxon>Xanthomonas</taxon>
    </lineage>
</organism>
<evidence type="ECO:0000256" key="1">
    <source>
        <dbReference type="SAM" id="MobiDB-lite"/>
    </source>
</evidence>
<dbReference type="EMBL" id="LR828261">
    <property type="protein sequence ID" value="CAD0306421.1"/>
    <property type="molecule type" value="Genomic_DNA"/>
</dbReference>
<name>A0A6V7BX41_9XANT</name>